<dbReference type="InterPro" id="IPR003593">
    <property type="entry name" value="AAA+_ATPase"/>
</dbReference>
<dbReference type="PANTHER" id="PTHR24220">
    <property type="entry name" value="IMPORT ATP-BINDING PROTEIN"/>
    <property type="match status" value="1"/>
</dbReference>
<dbReference type="AlphaFoldDB" id="A0A8J3Q9F0"/>
<dbReference type="PROSITE" id="PS50893">
    <property type="entry name" value="ABC_TRANSPORTER_2"/>
    <property type="match status" value="1"/>
</dbReference>
<keyword evidence="6" id="KW-1185">Reference proteome</keyword>
<dbReference type="SMART" id="SM00382">
    <property type="entry name" value="AAA"/>
    <property type="match status" value="1"/>
</dbReference>
<accession>A0A8J3Q9F0</accession>
<dbReference type="Proteomes" id="UP000612899">
    <property type="component" value="Unassembled WGS sequence"/>
</dbReference>
<dbReference type="Pfam" id="PF00005">
    <property type="entry name" value="ABC_tran"/>
    <property type="match status" value="1"/>
</dbReference>
<dbReference type="GO" id="GO:0022857">
    <property type="term" value="F:transmembrane transporter activity"/>
    <property type="evidence" value="ECO:0007669"/>
    <property type="project" value="TreeGrafter"/>
</dbReference>
<organism evidence="5 6">
    <name type="scientific">Rhizocola hellebori</name>
    <dbReference type="NCBI Taxonomy" id="1392758"/>
    <lineage>
        <taxon>Bacteria</taxon>
        <taxon>Bacillati</taxon>
        <taxon>Actinomycetota</taxon>
        <taxon>Actinomycetes</taxon>
        <taxon>Micromonosporales</taxon>
        <taxon>Micromonosporaceae</taxon>
        <taxon>Rhizocola</taxon>
    </lineage>
</organism>
<evidence type="ECO:0000313" key="5">
    <source>
        <dbReference type="EMBL" id="GIH06361.1"/>
    </source>
</evidence>
<dbReference type="GO" id="GO:0005886">
    <property type="term" value="C:plasma membrane"/>
    <property type="evidence" value="ECO:0007669"/>
    <property type="project" value="TreeGrafter"/>
</dbReference>
<proteinExistence type="predicted"/>
<dbReference type="GO" id="GO:0005524">
    <property type="term" value="F:ATP binding"/>
    <property type="evidence" value="ECO:0007669"/>
    <property type="project" value="UniProtKB-KW"/>
</dbReference>
<dbReference type="SUPFAM" id="SSF52540">
    <property type="entry name" value="P-loop containing nucleoside triphosphate hydrolases"/>
    <property type="match status" value="1"/>
</dbReference>
<evidence type="ECO:0000256" key="3">
    <source>
        <dbReference type="ARBA" id="ARBA00022840"/>
    </source>
</evidence>
<protein>
    <submittedName>
        <fullName evidence="5">Macrolide ABC transporter ATP-binding protein</fullName>
    </submittedName>
</protein>
<keyword evidence="1" id="KW-0813">Transport</keyword>
<keyword evidence="3 5" id="KW-0067">ATP-binding</keyword>
<sequence length="223" mass="23096">MSLLQAKGISKRYGLTDALVQVDLTLGAGEVLAVTGPSGSGKSTLLMCLSGITRPDAGEVWFAGARLDDRSEASRSVLRRTEIGALLQHGQLVPELTAAENVALPLLLGGARKAGALAAAAEWLGLFGVAPHADKRPGELSGGQQQKVALARAMVTQPRLLFADEPTGSLDSLAGEAVLAAMMAAARELNTAILLITHDATVAGYCDRELHLRDGRVLAGVAQ</sequence>
<dbReference type="InterPro" id="IPR017911">
    <property type="entry name" value="MacB-like_ATP-bd"/>
</dbReference>
<evidence type="ECO:0000259" key="4">
    <source>
        <dbReference type="PROSITE" id="PS50893"/>
    </source>
</evidence>
<dbReference type="GO" id="GO:0016887">
    <property type="term" value="F:ATP hydrolysis activity"/>
    <property type="evidence" value="ECO:0007669"/>
    <property type="project" value="InterPro"/>
</dbReference>
<dbReference type="InterPro" id="IPR017871">
    <property type="entry name" value="ABC_transporter-like_CS"/>
</dbReference>
<evidence type="ECO:0000256" key="2">
    <source>
        <dbReference type="ARBA" id="ARBA00022741"/>
    </source>
</evidence>
<dbReference type="RefSeq" id="WP_203910171.1">
    <property type="nucleotide sequence ID" value="NZ_BONY01000026.1"/>
</dbReference>
<dbReference type="PANTHER" id="PTHR24220:SF685">
    <property type="entry name" value="ABC TRANSPORTER RELATED"/>
    <property type="match status" value="1"/>
</dbReference>
<dbReference type="Gene3D" id="3.40.50.300">
    <property type="entry name" value="P-loop containing nucleotide triphosphate hydrolases"/>
    <property type="match status" value="1"/>
</dbReference>
<keyword evidence="2" id="KW-0547">Nucleotide-binding</keyword>
<feature type="domain" description="ABC transporter" evidence="4">
    <location>
        <begin position="4"/>
        <end position="222"/>
    </location>
</feature>
<dbReference type="CDD" id="cd03255">
    <property type="entry name" value="ABC_MJ0796_LolCDE_FtsE"/>
    <property type="match status" value="1"/>
</dbReference>
<comment type="caution">
    <text evidence="5">The sequence shown here is derived from an EMBL/GenBank/DDBJ whole genome shotgun (WGS) entry which is preliminary data.</text>
</comment>
<name>A0A8J3Q9F0_9ACTN</name>
<gene>
    <name evidence="5" type="ORF">Rhe02_44280</name>
</gene>
<dbReference type="InterPro" id="IPR015854">
    <property type="entry name" value="ABC_transpr_LolD-like"/>
</dbReference>
<dbReference type="EMBL" id="BONY01000026">
    <property type="protein sequence ID" value="GIH06361.1"/>
    <property type="molecule type" value="Genomic_DNA"/>
</dbReference>
<dbReference type="PROSITE" id="PS00211">
    <property type="entry name" value="ABC_TRANSPORTER_1"/>
    <property type="match status" value="1"/>
</dbReference>
<dbReference type="InterPro" id="IPR003439">
    <property type="entry name" value="ABC_transporter-like_ATP-bd"/>
</dbReference>
<evidence type="ECO:0000313" key="6">
    <source>
        <dbReference type="Proteomes" id="UP000612899"/>
    </source>
</evidence>
<dbReference type="InterPro" id="IPR027417">
    <property type="entry name" value="P-loop_NTPase"/>
</dbReference>
<evidence type="ECO:0000256" key="1">
    <source>
        <dbReference type="ARBA" id="ARBA00022448"/>
    </source>
</evidence>
<reference evidence="5" key="1">
    <citation type="submission" date="2021-01" db="EMBL/GenBank/DDBJ databases">
        <title>Whole genome shotgun sequence of Rhizocola hellebori NBRC 109834.</title>
        <authorList>
            <person name="Komaki H."/>
            <person name="Tamura T."/>
        </authorList>
    </citation>
    <scope>NUCLEOTIDE SEQUENCE</scope>
    <source>
        <strain evidence="5">NBRC 109834</strain>
    </source>
</reference>